<sequence length="57" mass="6462">MLNYRRFTNVNRRYWLMGSSNSKNSLKDAFANIKKTNHAHALVSRIPENTGSTGVPP</sequence>
<accession>A0A564WGV4</accession>
<keyword evidence="2" id="KW-1185">Reference proteome</keyword>
<comment type="caution">
    <text evidence="1">The sequence shown here is derived from an EMBL/GenBank/DDBJ whole genome shotgun (WGS) entry which is preliminary data.</text>
</comment>
<evidence type="ECO:0000313" key="2">
    <source>
        <dbReference type="Proteomes" id="UP000326641"/>
    </source>
</evidence>
<reference evidence="1" key="1">
    <citation type="submission" date="2018-11" db="EMBL/GenBank/DDBJ databases">
        <authorList>
            <person name="Onetto C."/>
        </authorList>
    </citation>
    <scope>NUCLEOTIDE SEQUENCE [LARGE SCALE GENOMIC DNA]</scope>
</reference>
<dbReference type="EMBL" id="UXAT02000022">
    <property type="protein sequence ID" value="VUX46754.1"/>
    <property type="molecule type" value="Genomic_DNA"/>
</dbReference>
<organism evidence="1 2">
    <name type="scientific">Candidatus Defluviicoccus seviourii</name>
    <dbReference type="NCBI Taxonomy" id="2565273"/>
    <lineage>
        <taxon>Bacteria</taxon>
        <taxon>Pseudomonadati</taxon>
        <taxon>Pseudomonadota</taxon>
        <taxon>Alphaproteobacteria</taxon>
        <taxon>Rhodospirillales</taxon>
        <taxon>Rhodospirillaceae</taxon>
        <taxon>Defluviicoccus</taxon>
    </lineage>
</organism>
<proteinExistence type="predicted"/>
<name>A0A564WGV4_9PROT</name>
<dbReference type="Proteomes" id="UP000326641">
    <property type="component" value="Unassembled WGS sequence"/>
</dbReference>
<dbReference type="AlphaFoldDB" id="A0A564WGV4"/>
<protein>
    <submittedName>
        <fullName evidence="1">Uncharacterized protein</fullName>
    </submittedName>
</protein>
<gene>
    <name evidence="1" type="ORF">DF3PA_290008</name>
</gene>
<evidence type="ECO:0000313" key="1">
    <source>
        <dbReference type="EMBL" id="VUX46754.1"/>
    </source>
</evidence>